<dbReference type="HOGENOM" id="CLU_2702605_0_0_11"/>
<organism evidence="2 3">
    <name type="scientific">Saccharothrix espanaensis (strain ATCC 51144 / DSM 44229 / JCM 9112 / NBRC 15066 / NRRL 15764)</name>
    <dbReference type="NCBI Taxonomy" id="1179773"/>
    <lineage>
        <taxon>Bacteria</taxon>
        <taxon>Bacillati</taxon>
        <taxon>Actinomycetota</taxon>
        <taxon>Actinomycetes</taxon>
        <taxon>Pseudonocardiales</taxon>
        <taxon>Pseudonocardiaceae</taxon>
        <taxon>Saccharothrix</taxon>
    </lineage>
</organism>
<dbReference type="AlphaFoldDB" id="K0KB22"/>
<feature type="compositionally biased region" description="Basic and acidic residues" evidence="1">
    <location>
        <begin position="35"/>
        <end position="51"/>
    </location>
</feature>
<gene>
    <name evidence="2" type="ordered locus">BN6_75010</name>
</gene>
<proteinExistence type="predicted"/>
<dbReference type="BioCyc" id="SESP1179773:BN6_RS36235-MONOMER"/>
<evidence type="ECO:0000313" key="3">
    <source>
        <dbReference type="Proteomes" id="UP000006281"/>
    </source>
</evidence>
<dbReference type="PATRIC" id="fig|1179773.3.peg.7575"/>
<dbReference type="RefSeq" id="WP_015104837.1">
    <property type="nucleotide sequence ID" value="NC_019673.1"/>
</dbReference>
<evidence type="ECO:0000313" key="2">
    <source>
        <dbReference type="EMBL" id="CCH34727.1"/>
    </source>
</evidence>
<reference evidence="2 3" key="1">
    <citation type="journal article" date="2012" name="BMC Genomics">
        <title>Complete genome sequence of Saccharothrix espanaensis DSM 44229T and comparison to the other completely sequenced Pseudonocardiaceae.</title>
        <authorList>
            <person name="Strobel T."/>
            <person name="Al-Dilaimi A."/>
            <person name="Blom J."/>
            <person name="Gessner A."/>
            <person name="Kalinowski J."/>
            <person name="Luzhetska M."/>
            <person name="Puhler A."/>
            <person name="Szczepanowski R."/>
            <person name="Bechthold A."/>
            <person name="Ruckert C."/>
        </authorList>
    </citation>
    <scope>NUCLEOTIDE SEQUENCE [LARGE SCALE GENOMIC DNA]</scope>
    <source>
        <strain evidence="3">ATCC 51144 / DSM 44229 / JCM 9112 / NBRC 15066 / NRRL 15764</strain>
    </source>
</reference>
<dbReference type="EMBL" id="HE804045">
    <property type="protein sequence ID" value="CCH34727.1"/>
    <property type="molecule type" value="Genomic_DNA"/>
</dbReference>
<dbReference type="OrthoDB" id="9889904at2"/>
<feature type="region of interest" description="Disordered" evidence="1">
    <location>
        <begin position="1"/>
        <end position="52"/>
    </location>
</feature>
<dbReference type="KEGG" id="sesp:BN6_75010"/>
<keyword evidence="3" id="KW-1185">Reference proteome</keyword>
<sequence length="73" mass="8108">MADGEPRKFVSGDEIPGDRGKRYYRWTDPDTGEVGGHECLHPGGRFGERRGKQVRWTDVGSCPHAPQRTPGAE</sequence>
<dbReference type="STRING" id="1179773.BN6_75010"/>
<feature type="compositionally biased region" description="Basic and acidic residues" evidence="1">
    <location>
        <begin position="1"/>
        <end position="28"/>
    </location>
</feature>
<protein>
    <submittedName>
        <fullName evidence="2">Uncharacterized protein</fullName>
    </submittedName>
</protein>
<accession>K0KB22</accession>
<dbReference type="Proteomes" id="UP000006281">
    <property type="component" value="Chromosome"/>
</dbReference>
<evidence type="ECO:0000256" key="1">
    <source>
        <dbReference type="SAM" id="MobiDB-lite"/>
    </source>
</evidence>
<name>K0KB22_SACES</name>